<feature type="region of interest" description="Disordered" evidence="6">
    <location>
        <begin position="20"/>
        <end position="43"/>
    </location>
</feature>
<dbReference type="PANTHER" id="PTHR35798:SF1">
    <property type="entry name" value="CELL DIVISION PROTEIN SEPF"/>
    <property type="match status" value="1"/>
</dbReference>
<organism evidence="7 8">
    <name type="scientific">Pelotomaculum propionicicum</name>
    <dbReference type="NCBI Taxonomy" id="258475"/>
    <lineage>
        <taxon>Bacteria</taxon>
        <taxon>Bacillati</taxon>
        <taxon>Bacillota</taxon>
        <taxon>Clostridia</taxon>
        <taxon>Eubacteriales</taxon>
        <taxon>Desulfotomaculaceae</taxon>
        <taxon>Pelotomaculum</taxon>
    </lineage>
</organism>
<dbReference type="Proteomes" id="UP000297597">
    <property type="component" value="Unassembled WGS sequence"/>
</dbReference>
<keyword evidence="1 5" id="KW-0132">Cell division</keyword>
<dbReference type="RefSeq" id="WP_134214314.1">
    <property type="nucleotide sequence ID" value="NZ_QFFZ01000029.1"/>
</dbReference>
<proteinExistence type="inferred from homology"/>
<keyword evidence="5" id="KW-0963">Cytoplasm</keyword>
<gene>
    <name evidence="5 7" type="primary">sepF</name>
    <name evidence="7" type="ORF">Pmgp_02494</name>
</gene>
<evidence type="ECO:0000256" key="1">
    <source>
        <dbReference type="ARBA" id="ARBA00022618"/>
    </source>
</evidence>
<dbReference type="GO" id="GO:0043093">
    <property type="term" value="P:FtsZ-dependent cytokinesis"/>
    <property type="evidence" value="ECO:0007669"/>
    <property type="project" value="UniProtKB-UniRule"/>
</dbReference>
<evidence type="ECO:0000256" key="5">
    <source>
        <dbReference type="HAMAP-Rule" id="MF_01197"/>
    </source>
</evidence>
<dbReference type="OrthoDB" id="9815206at2"/>
<dbReference type="Pfam" id="PF04472">
    <property type="entry name" value="SepF"/>
    <property type="match status" value="1"/>
</dbReference>
<dbReference type="EMBL" id="QFFZ01000029">
    <property type="protein sequence ID" value="TEB10297.1"/>
    <property type="molecule type" value="Genomic_DNA"/>
</dbReference>
<reference evidence="7 8" key="1">
    <citation type="journal article" date="2018" name="Environ. Microbiol.">
        <title>Novel energy conservation strategies and behaviour of Pelotomaculum schinkii driving syntrophic propionate catabolism.</title>
        <authorList>
            <person name="Hidalgo-Ahumada C.A.P."/>
            <person name="Nobu M.K."/>
            <person name="Narihiro T."/>
            <person name="Tamaki H."/>
            <person name="Liu W.T."/>
            <person name="Kamagata Y."/>
            <person name="Stams A.J.M."/>
            <person name="Imachi H."/>
            <person name="Sousa D.Z."/>
        </authorList>
    </citation>
    <scope>NUCLEOTIDE SEQUENCE [LARGE SCALE GENOMIC DNA]</scope>
    <source>
        <strain evidence="7 8">MGP</strain>
    </source>
</reference>
<evidence type="ECO:0000256" key="2">
    <source>
        <dbReference type="ARBA" id="ARBA00023210"/>
    </source>
</evidence>
<dbReference type="HAMAP" id="MF_01197">
    <property type="entry name" value="SepF"/>
    <property type="match status" value="1"/>
</dbReference>
<evidence type="ECO:0000313" key="7">
    <source>
        <dbReference type="EMBL" id="TEB10297.1"/>
    </source>
</evidence>
<evidence type="ECO:0000313" key="8">
    <source>
        <dbReference type="Proteomes" id="UP000297597"/>
    </source>
</evidence>
<dbReference type="InterPro" id="IPR023052">
    <property type="entry name" value="Cell_div_SepF"/>
</dbReference>
<dbReference type="GO" id="GO:0000917">
    <property type="term" value="P:division septum assembly"/>
    <property type="evidence" value="ECO:0007669"/>
    <property type="project" value="UniProtKB-KW"/>
</dbReference>
<dbReference type="AlphaFoldDB" id="A0A4Y7RPU2"/>
<dbReference type="PANTHER" id="PTHR35798">
    <property type="entry name" value="CELL DIVISION PROTEIN SEPF"/>
    <property type="match status" value="1"/>
</dbReference>
<keyword evidence="8" id="KW-1185">Reference proteome</keyword>
<evidence type="ECO:0000256" key="3">
    <source>
        <dbReference type="ARBA" id="ARBA00023306"/>
    </source>
</evidence>
<dbReference type="Gene3D" id="3.30.110.150">
    <property type="entry name" value="SepF-like protein"/>
    <property type="match status" value="1"/>
</dbReference>
<keyword evidence="2 5" id="KW-0717">Septation</keyword>
<sequence>MKLVDKMLNFMGFEEEAVAEEEKSAREELREEQPWLKRKDKEKEKGAVISMHAQRQVRVVVSEPRTFDETRSITDNLKNRRPVIVNLEHAEAELAQRVVDFVSGATYALSGSMQKVGNGIFLFVPNNMDISSELREQGKEKLFSKMRF</sequence>
<comment type="function">
    <text evidence="4 5">Cell division protein that is part of the divisome complex and is recruited early to the Z-ring. Probably stimulates Z-ring formation, perhaps through the cross-linking of FtsZ protofilaments. Its function overlaps with FtsA.</text>
</comment>
<accession>A0A4Y7RPU2</accession>
<evidence type="ECO:0000256" key="4">
    <source>
        <dbReference type="ARBA" id="ARBA00044936"/>
    </source>
</evidence>
<dbReference type="InterPro" id="IPR007561">
    <property type="entry name" value="Cell_div_SepF/SepF-rel"/>
</dbReference>
<comment type="caution">
    <text evidence="7">The sequence shown here is derived from an EMBL/GenBank/DDBJ whole genome shotgun (WGS) entry which is preliminary data.</text>
</comment>
<comment type="subcellular location">
    <subcellularLocation>
        <location evidence="5">Cytoplasm</location>
    </subcellularLocation>
    <text evidence="5">Localizes to the division site, in a FtsZ-dependent manner.</text>
</comment>
<dbReference type="GO" id="GO:0005737">
    <property type="term" value="C:cytoplasm"/>
    <property type="evidence" value="ECO:0007669"/>
    <property type="project" value="UniProtKB-SubCell"/>
</dbReference>
<protein>
    <recommendedName>
        <fullName evidence="5">Cell division protein SepF</fullName>
    </recommendedName>
</protein>
<dbReference type="InterPro" id="IPR038594">
    <property type="entry name" value="SepF-like_sf"/>
</dbReference>
<comment type="subunit">
    <text evidence="5">Homodimer. Interacts with FtsZ.</text>
</comment>
<comment type="similarity">
    <text evidence="5">Belongs to the SepF family.</text>
</comment>
<name>A0A4Y7RPU2_9FIRM</name>
<evidence type="ECO:0000256" key="6">
    <source>
        <dbReference type="SAM" id="MobiDB-lite"/>
    </source>
</evidence>
<keyword evidence="3 5" id="KW-0131">Cell cycle</keyword>